<dbReference type="InterPro" id="IPR005225">
    <property type="entry name" value="Small_GTP-bd"/>
</dbReference>
<dbReference type="NCBIfam" id="TIGR00231">
    <property type="entry name" value="small_GTP"/>
    <property type="match status" value="1"/>
</dbReference>
<keyword evidence="3" id="KW-1185">Reference proteome</keyword>
<reference evidence="2 3" key="1">
    <citation type="submission" date="2019-02" db="EMBL/GenBank/DDBJ databases">
        <title>Deep-cultivation of Planctomycetes and their phenomic and genomic characterization uncovers novel biology.</title>
        <authorList>
            <person name="Wiegand S."/>
            <person name="Jogler M."/>
            <person name="Boedeker C."/>
            <person name="Pinto D."/>
            <person name="Vollmers J."/>
            <person name="Rivas-Marin E."/>
            <person name="Kohn T."/>
            <person name="Peeters S.H."/>
            <person name="Heuer A."/>
            <person name="Rast P."/>
            <person name="Oberbeckmann S."/>
            <person name="Bunk B."/>
            <person name="Jeske O."/>
            <person name="Meyerdierks A."/>
            <person name="Storesund J.E."/>
            <person name="Kallscheuer N."/>
            <person name="Luecker S."/>
            <person name="Lage O.M."/>
            <person name="Pohl T."/>
            <person name="Merkel B.J."/>
            <person name="Hornburger P."/>
            <person name="Mueller R.-W."/>
            <person name="Bruemmer F."/>
            <person name="Labrenz M."/>
            <person name="Spormann A.M."/>
            <person name="Op Den Camp H."/>
            <person name="Overmann J."/>
            <person name="Amann R."/>
            <person name="Jetten M.S.M."/>
            <person name="Mascher T."/>
            <person name="Medema M.H."/>
            <person name="Devos D.P."/>
            <person name="Kaster A.-K."/>
            <person name="Ovreas L."/>
            <person name="Rohde M."/>
            <person name="Galperin M.Y."/>
            <person name="Jogler C."/>
        </authorList>
    </citation>
    <scope>NUCLEOTIDE SEQUENCE [LARGE SCALE GENOMIC DNA]</scope>
    <source>
        <strain evidence="2 3">CA13</strain>
    </source>
</reference>
<proteinExistence type="predicted"/>
<dbReference type="InterPro" id="IPR031168">
    <property type="entry name" value="G_TrmE"/>
</dbReference>
<dbReference type="InterPro" id="IPR006073">
    <property type="entry name" value="GTP-bd"/>
</dbReference>
<dbReference type="Gene3D" id="3.40.50.300">
    <property type="entry name" value="P-loop containing nucleotide triphosphate hydrolases"/>
    <property type="match status" value="1"/>
</dbReference>
<dbReference type="InterPro" id="IPR027417">
    <property type="entry name" value="P-loop_NTPase"/>
</dbReference>
<feature type="domain" description="G" evidence="1">
    <location>
        <begin position="213"/>
        <end position="307"/>
    </location>
</feature>
<dbReference type="PANTHER" id="PTHR42714:SF2">
    <property type="entry name" value="TRNA MODIFICATION GTPASE GTPBP3, MITOCHONDRIAL"/>
    <property type="match status" value="1"/>
</dbReference>
<dbReference type="InterPro" id="IPR027266">
    <property type="entry name" value="TrmE/GcvT-like"/>
</dbReference>
<dbReference type="SUPFAM" id="SSF103025">
    <property type="entry name" value="Folate-binding domain"/>
    <property type="match status" value="1"/>
</dbReference>
<dbReference type="PANTHER" id="PTHR42714">
    <property type="entry name" value="TRNA MODIFICATION GTPASE GTPBP3"/>
    <property type="match status" value="1"/>
</dbReference>
<dbReference type="Gene3D" id="3.30.1360.120">
    <property type="entry name" value="Probable tRNA modification gtpase trme, domain 1"/>
    <property type="match status" value="1"/>
</dbReference>
<protein>
    <submittedName>
        <fullName evidence="2">tRNA modification GTPase MnmE</fullName>
        <ecNumber evidence="2">3.6.-.-</ecNumber>
    </submittedName>
</protein>
<evidence type="ECO:0000259" key="1">
    <source>
        <dbReference type="Pfam" id="PF01926"/>
    </source>
</evidence>
<dbReference type="GO" id="GO:0005525">
    <property type="term" value="F:GTP binding"/>
    <property type="evidence" value="ECO:0007669"/>
    <property type="project" value="InterPro"/>
</dbReference>
<evidence type="ECO:0000313" key="3">
    <source>
        <dbReference type="Proteomes" id="UP000315010"/>
    </source>
</evidence>
<dbReference type="GO" id="GO:0030488">
    <property type="term" value="P:tRNA methylation"/>
    <property type="evidence" value="ECO:0007669"/>
    <property type="project" value="TreeGrafter"/>
</dbReference>
<evidence type="ECO:0000313" key="2">
    <source>
        <dbReference type="EMBL" id="TWT81062.1"/>
    </source>
</evidence>
<sequence>MDSHHSPLRNRTTRHATVCSRLTGVGRSAVAVIGVRGSTAIDVVIECFTAAGTRQIKSGEIRYGVWHGGEADSGMAGESVVVIPRDSENIEVHCHGGTAAIERIVNDLQHLSVEVIDSGSSQIRWHSSSGESLLQRESREVLSCCQTARTAAVALDQVRGALLDWANRWRETFDSAISVADADPVADLEWFQAEVHQMIDRATFTMRLSKPFRIVLSGRPNVGKSSLINAIVGFDRSIAAPIPGTTRDILHADTVIDGIPVRLSDTAGIHESDEPIEQKGIERAMTEAARADLILSIRDPHNKPIKNTTPNVPRIEIFNKVDLYDEATPAPSLGSKSIQTVATTGEGIEQLFTRITEVLCEYFPPKGSPAILTQRQFVELSQLANKTRIEEIVDLLTRIVCDD</sequence>
<dbReference type="EMBL" id="SJPJ01000001">
    <property type="protein sequence ID" value="TWT81062.1"/>
    <property type="molecule type" value="Genomic_DNA"/>
</dbReference>
<dbReference type="GO" id="GO:0016787">
    <property type="term" value="F:hydrolase activity"/>
    <property type="evidence" value="ECO:0007669"/>
    <property type="project" value="UniProtKB-KW"/>
</dbReference>
<gene>
    <name evidence="2" type="primary">mnmE_1</name>
    <name evidence="2" type="ORF">CA13_25090</name>
</gene>
<dbReference type="InterPro" id="IPR027368">
    <property type="entry name" value="MnmE_dom2"/>
</dbReference>
<dbReference type="Gene3D" id="1.20.120.430">
    <property type="entry name" value="tRNA modification GTPase MnmE domain 2"/>
    <property type="match status" value="1"/>
</dbReference>
<dbReference type="GO" id="GO:0002098">
    <property type="term" value="P:tRNA wobble uridine modification"/>
    <property type="evidence" value="ECO:0007669"/>
    <property type="project" value="TreeGrafter"/>
</dbReference>
<dbReference type="Proteomes" id="UP000315010">
    <property type="component" value="Unassembled WGS sequence"/>
</dbReference>
<organism evidence="2 3">
    <name type="scientific">Novipirellula herctigrandis</name>
    <dbReference type="NCBI Taxonomy" id="2527986"/>
    <lineage>
        <taxon>Bacteria</taxon>
        <taxon>Pseudomonadati</taxon>
        <taxon>Planctomycetota</taxon>
        <taxon>Planctomycetia</taxon>
        <taxon>Pirellulales</taxon>
        <taxon>Pirellulaceae</taxon>
        <taxon>Novipirellula</taxon>
    </lineage>
</organism>
<dbReference type="EC" id="3.6.-.-" evidence="2"/>
<accession>A0A5C5Z0Z9</accession>
<dbReference type="AlphaFoldDB" id="A0A5C5Z0Z9"/>
<dbReference type="GO" id="GO:0005829">
    <property type="term" value="C:cytosol"/>
    <property type="evidence" value="ECO:0007669"/>
    <property type="project" value="TreeGrafter"/>
</dbReference>
<dbReference type="SUPFAM" id="SSF52540">
    <property type="entry name" value="P-loop containing nucleoside triphosphate hydrolases"/>
    <property type="match status" value="1"/>
</dbReference>
<keyword evidence="2" id="KW-0378">Hydrolase</keyword>
<comment type="caution">
    <text evidence="2">The sequence shown here is derived from an EMBL/GenBank/DDBJ whole genome shotgun (WGS) entry which is preliminary data.</text>
</comment>
<dbReference type="CDD" id="cd04164">
    <property type="entry name" value="trmE"/>
    <property type="match status" value="1"/>
</dbReference>
<name>A0A5C5Z0Z9_9BACT</name>
<dbReference type="Pfam" id="PF01926">
    <property type="entry name" value="MMR_HSR1"/>
    <property type="match status" value="1"/>
</dbReference>